<evidence type="ECO:0000313" key="1">
    <source>
        <dbReference type="EMBL" id="MCV7172083.1"/>
    </source>
</evidence>
<name>A0A9X3BVR0_9MYCO</name>
<gene>
    <name evidence="1" type="ORF">H7I41_19385</name>
</gene>
<sequence>MYLAFRNNYGRTVSVAVMKRDQDGCGQYGGWATKGWWVLAPGEKKSAIYTTNRYAYFYALATDGTWWGDPNGPTMYVNPYDRFESCYKIGTSTWDVVSTRRADLGTNLSSTHTVNLNP</sequence>
<reference evidence="1" key="2">
    <citation type="journal article" date="2022" name="BMC Genomics">
        <title>Comparative genome analysis of mycobacteria focusing on tRNA and non-coding RNA.</title>
        <authorList>
            <person name="Behra P.R.K."/>
            <person name="Pettersson B.M.F."/>
            <person name="Ramesh M."/>
            <person name="Das S."/>
            <person name="Dasgupta S."/>
            <person name="Kirsebom L.A."/>
        </authorList>
    </citation>
    <scope>NUCLEOTIDE SEQUENCE</scope>
    <source>
        <strain evidence="1">DSM 44615</strain>
    </source>
</reference>
<protein>
    <submittedName>
        <fullName evidence="1">DUF1036 domain-containing protein</fullName>
    </submittedName>
</protein>
<organism evidence="1 2">
    <name type="scientific">[Mycobacterium] manitobense</name>
    <dbReference type="NCBI Taxonomy" id="190147"/>
    <lineage>
        <taxon>Bacteria</taxon>
        <taxon>Bacillati</taxon>
        <taxon>Actinomycetota</taxon>
        <taxon>Actinomycetes</taxon>
        <taxon>Mycobacteriales</taxon>
        <taxon>Mycobacteriaceae</taxon>
        <taxon>Mycolicibacterium</taxon>
    </lineage>
</organism>
<dbReference type="EMBL" id="JACKSJ010000159">
    <property type="protein sequence ID" value="MCV7172083.1"/>
    <property type="molecule type" value="Genomic_DNA"/>
</dbReference>
<dbReference type="AlphaFoldDB" id="A0A9X3BVR0"/>
<proteinExistence type="predicted"/>
<reference evidence="1" key="1">
    <citation type="submission" date="2020-07" db="EMBL/GenBank/DDBJ databases">
        <authorList>
            <person name="Pettersson B.M.F."/>
            <person name="Behra P.R.K."/>
            <person name="Ramesh M."/>
            <person name="Das S."/>
            <person name="Dasgupta S."/>
            <person name="Kirsebom L.A."/>
        </authorList>
    </citation>
    <scope>NUCLEOTIDE SEQUENCE</scope>
    <source>
        <strain evidence="1">DSM 44615</strain>
    </source>
</reference>
<dbReference type="Proteomes" id="UP001140293">
    <property type="component" value="Unassembled WGS sequence"/>
</dbReference>
<accession>A0A9X3BVR0</accession>
<comment type="caution">
    <text evidence="1">The sequence shown here is derived from an EMBL/GenBank/DDBJ whole genome shotgun (WGS) entry which is preliminary data.</text>
</comment>
<evidence type="ECO:0000313" key="2">
    <source>
        <dbReference type="Proteomes" id="UP001140293"/>
    </source>
</evidence>
<keyword evidence="2" id="KW-1185">Reference proteome</keyword>